<organism evidence="1 2">
    <name type="scientific">Adonisia turfae CCMR0081</name>
    <dbReference type="NCBI Taxonomy" id="2292702"/>
    <lineage>
        <taxon>Bacteria</taxon>
        <taxon>Bacillati</taxon>
        <taxon>Cyanobacteriota</taxon>
        <taxon>Adonisia</taxon>
        <taxon>Adonisia turfae</taxon>
    </lineage>
</organism>
<evidence type="ECO:0000313" key="1">
    <source>
        <dbReference type="EMBL" id="NEZ54532.1"/>
    </source>
</evidence>
<sequence>MAIWPAIGESGLRYTVELLMAPKTFEAEQFDAVVCSEETMAYIRNGKKSIPCPGMLVIDSKAVVRMD</sequence>
<gene>
    <name evidence="1" type="ORF">DXZ20_02250</name>
</gene>
<protein>
    <submittedName>
        <fullName evidence="1">Uncharacterized protein</fullName>
    </submittedName>
</protein>
<dbReference type="AlphaFoldDB" id="A0A6M0RFK0"/>
<keyword evidence="2" id="KW-1185">Reference proteome</keyword>
<accession>A0A6M0RFK0</accession>
<comment type="caution">
    <text evidence="1">The sequence shown here is derived from an EMBL/GenBank/DDBJ whole genome shotgun (WGS) entry which is preliminary data.</text>
</comment>
<dbReference type="Proteomes" id="UP000481033">
    <property type="component" value="Unassembled WGS sequence"/>
</dbReference>
<reference evidence="1 2" key="1">
    <citation type="journal article" date="2020" name="Microb. Ecol.">
        <title>Ecogenomics of the Marine Benthic Filamentous Cyanobacterium Adonisia.</title>
        <authorList>
            <person name="Walter J.M."/>
            <person name="Coutinho F.H."/>
            <person name="Leomil L."/>
            <person name="Hargreaves P.I."/>
            <person name="Campeao M.E."/>
            <person name="Vieira V.V."/>
            <person name="Silva B.S."/>
            <person name="Fistarol G.O."/>
            <person name="Salomon P.S."/>
            <person name="Sawabe T."/>
            <person name="Mino S."/>
            <person name="Hosokawa M."/>
            <person name="Miyashita H."/>
            <person name="Maruyama F."/>
            <person name="van Verk M.C."/>
            <person name="Dutilh B.E."/>
            <person name="Thompson C.C."/>
            <person name="Thompson F.L."/>
        </authorList>
    </citation>
    <scope>NUCLEOTIDE SEQUENCE [LARGE SCALE GENOMIC DNA]</scope>
    <source>
        <strain evidence="1 2">CCMR0081</strain>
    </source>
</reference>
<evidence type="ECO:0000313" key="2">
    <source>
        <dbReference type="Proteomes" id="UP000481033"/>
    </source>
</evidence>
<proteinExistence type="predicted"/>
<dbReference type="EMBL" id="QXHD01000003">
    <property type="protein sequence ID" value="NEZ54532.1"/>
    <property type="molecule type" value="Genomic_DNA"/>
</dbReference>
<name>A0A6M0RFK0_9CYAN</name>